<keyword evidence="10 14" id="KW-0675">Receptor</keyword>
<keyword evidence="4" id="KW-1003">Cell membrane</keyword>
<dbReference type="Gene3D" id="1.10.150.510">
    <property type="entry name" value="Receptor activity modifying family"/>
    <property type="match status" value="1"/>
</dbReference>
<dbReference type="Proteomes" id="UP000700334">
    <property type="component" value="Unassembled WGS sequence"/>
</dbReference>
<dbReference type="GO" id="GO:0007186">
    <property type="term" value="P:G protein-coupled receptor signaling pathway"/>
    <property type="evidence" value="ECO:0007669"/>
    <property type="project" value="TreeGrafter"/>
</dbReference>
<dbReference type="GO" id="GO:0031623">
    <property type="term" value="P:receptor internalization"/>
    <property type="evidence" value="ECO:0007669"/>
    <property type="project" value="TreeGrafter"/>
</dbReference>
<keyword evidence="3" id="KW-0813">Transport</keyword>
<dbReference type="PANTHER" id="PTHR14076">
    <property type="entry name" value="RECEPTOR ACTIVITY MODIFYING PROTEIN RAMP"/>
    <property type="match status" value="1"/>
</dbReference>
<reference evidence="14" key="1">
    <citation type="journal article" date="2021" name="Evol. Appl.">
        <title>The genome of the Pyrenean desman and the effects of bottlenecks and inbreeding on the genomic landscape of an endangered species.</title>
        <authorList>
            <person name="Escoda L."/>
            <person name="Castresana J."/>
        </authorList>
    </citation>
    <scope>NUCLEOTIDE SEQUENCE</scope>
    <source>
        <strain evidence="14">IBE-C5619</strain>
    </source>
</reference>
<proteinExistence type="inferred from homology"/>
<evidence type="ECO:0000256" key="5">
    <source>
        <dbReference type="ARBA" id="ARBA00022692"/>
    </source>
</evidence>
<feature type="transmembrane region" description="Helical" evidence="13">
    <location>
        <begin position="116"/>
        <end position="137"/>
    </location>
</feature>
<evidence type="ECO:0000256" key="9">
    <source>
        <dbReference type="ARBA" id="ARBA00023157"/>
    </source>
</evidence>
<evidence type="ECO:0000256" key="6">
    <source>
        <dbReference type="ARBA" id="ARBA00022729"/>
    </source>
</evidence>
<evidence type="ECO:0000256" key="11">
    <source>
        <dbReference type="ARBA" id="ARBA00023180"/>
    </source>
</evidence>
<sequence length="146" mass="16392">MGKPGRSHWNAHSCPALGRCPAVGGCDETHMQERLTRCGKCFADSMRKVDVWNWCNLSEFIVYYEDLTNCTRVQSSAAGCHWPNPPAQTFIVGIHRRFFANCTMDRARWEDPPEEVLIPLIALPVLLTVAVAGLVVWRSKHAGQLL</sequence>
<keyword evidence="9" id="KW-1015">Disulfide bond</keyword>
<dbReference type="InterPro" id="IPR006985">
    <property type="entry name" value="RAMP"/>
</dbReference>
<evidence type="ECO:0000256" key="1">
    <source>
        <dbReference type="ARBA" id="ARBA00004251"/>
    </source>
</evidence>
<evidence type="ECO:0000256" key="2">
    <source>
        <dbReference type="ARBA" id="ARBA00007087"/>
    </source>
</evidence>
<protein>
    <recommendedName>
        <fullName evidence="12">Receptor activity-modifying protein 3</fullName>
    </recommendedName>
</protein>
<evidence type="ECO:0000256" key="4">
    <source>
        <dbReference type="ARBA" id="ARBA00022475"/>
    </source>
</evidence>
<evidence type="ECO:0000256" key="8">
    <source>
        <dbReference type="ARBA" id="ARBA00023136"/>
    </source>
</evidence>
<dbReference type="GO" id="GO:0006886">
    <property type="term" value="P:intracellular protein transport"/>
    <property type="evidence" value="ECO:0007669"/>
    <property type="project" value="InterPro"/>
</dbReference>
<dbReference type="GO" id="GO:0032870">
    <property type="term" value="P:cellular response to hormone stimulus"/>
    <property type="evidence" value="ECO:0007669"/>
    <property type="project" value="TreeGrafter"/>
</dbReference>
<dbReference type="GO" id="GO:0009986">
    <property type="term" value="C:cell surface"/>
    <property type="evidence" value="ECO:0007669"/>
    <property type="project" value="TreeGrafter"/>
</dbReference>
<organism evidence="14 15">
    <name type="scientific">Galemys pyrenaicus</name>
    <name type="common">Iberian desman</name>
    <name type="synonym">Pyrenean desman</name>
    <dbReference type="NCBI Taxonomy" id="202257"/>
    <lineage>
        <taxon>Eukaryota</taxon>
        <taxon>Metazoa</taxon>
        <taxon>Chordata</taxon>
        <taxon>Craniata</taxon>
        <taxon>Vertebrata</taxon>
        <taxon>Euteleostomi</taxon>
        <taxon>Mammalia</taxon>
        <taxon>Eutheria</taxon>
        <taxon>Laurasiatheria</taxon>
        <taxon>Eulipotyphla</taxon>
        <taxon>Talpidae</taxon>
        <taxon>Galemys</taxon>
    </lineage>
</organism>
<dbReference type="GO" id="GO:0043235">
    <property type="term" value="C:receptor complex"/>
    <property type="evidence" value="ECO:0007669"/>
    <property type="project" value="TreeGrafter"/>
</dbReference>
<dbReference type="AlphaFoldDB" id="A0A8J6A2R3"/>
<dbReference type="InterPro" id="IPR038126">
    <property type="entry name" value="RAMP_sf"/>
</dbReference>
<evidence type="ECO:0000256" key="12">
    <source>
        <dbReference type="ARBA" id="ARBA00041072"/>
    </source>
</evidence>
<dbReference type="GO" id="GO:0072659">
    <property type="term" value="P:protein localization to plasma membrane"/>
    <property type="evidence" value="ECO:0007669"/>
    <property type="project" value="TreeGrafter"/>
</dbReference>
<dbReference type="GO" id="GO:0008277">
    <property type="term" value="P:regulation of G protein-coupled receptor signaling pathway"/>
    <property type="evidence" value="ECO:0007669"/>
    <property type="project" value="InterPro"/>
</dbReference>
<dbReference type="GO" id="GO:0005886">
    <property type="term" value="C:plasma membrane"/>
    <property type="evidence" value="ECO:0007669"/>
    <property type="project" value="UniProtKB-SubCell"/>
</dbReference>
<comment type="subcellular location">
    <subcellularLocation>
        <location evidence="1">Cell membrane</location>
        <topology evidence="1">Single-pass type I membrane protein</topology>
    </subcellularLocation>
</comment>
<dbReference type="Pfam" id="PF04901">
    <property type="entry name" value="RAMP"/>
    <property type="match status" value="1"/>
</dbReference>
<evidence type="ECO:0000256" key="7">
    <source>
        <dbReference type="ARBA" id="ARBA00022989"/>
    </source>
</evidence>
<comment type="caution">
    <text evidence="14">The sequence shown here is derived from an EMBL/GenBank/DDBJ whole genome shotgun (WGS) entry which is preliminary data.</text>
</comment>
<accession>A0A8J6A2R3</accession>
<dbReference type="GO" id="GO:0015026">
    <property type="term" value="F:coreceptor activity"/>
    <property type="evidence" value="ECO:0007669"/>
    <property type="project" value="InterPro"/>
</dbReference>
<keyword evidence="15" id="KW-1185">Reference proteome</keyword>
<evidence type="ECO:0000256" key="13">
    <source>
        <dbReference type="SAM" id="Phobius"/>
    </source>
</evidence>
<dbReference type="GO" id="GO:0006816">
    <property type="term" value="P:calcium ion transport"/>
    <property type="evidence" value="ECO:0007669"/>
    <property type="project" value="TreeGrafter"/>
</dbReference>
<evidence type="ECO:0000256" key="10">
    <source>
        <dbReference type="ARBA" id="ARBA00023170"/>
    </source>
</evidence>
<keyword evidence="11" id="KW-0325">Glycoprotein</keyword>
<evidence type="ECO:0000313" key="15">
    <source>
        <dbReference type="Proteomes" id="UP000700334"/>
    </source>
</evidence>
<keyword evidence="5 13" id="KW-0812">Transmembrane</keyword>
<keyword evidence="6" id="KW-0732">Signal</keyword>
<keyword evidence="8 13" id="KW-0472">Membrane</keyword>
<keyword evidence="7 13" id="KW-1133">Transmembrane helix</keyword>
<dbReference type="EMBL" id="JAGFMF010011868">
    <property type="protein sequence ID" value="KAG8510525.1"/>
    <property type="molecule type" value="Genomic_DNA"/>
</dbReference>
<name>A0A8J6A2R3_GALPY</name>
<dbReference type="OrthoDB" id="9940331at2759"/>
<evidence type="ECO:0000256" key="3">
    <source>
        <dbReference type="ARBA" id="ARBA00022448"/>
    </source>
</evidence>
<evidence type="ECO:0000313" key="14">
    <source>
        <dbReference type="EMBL" id="KAG8510525.1"/>
    </source>
</evidence>
<comment type="similarity">
    <text evidence="2">Belongs to the RAMP family.</text>
</comment>
<dbReference type="PANTHER" id="PTHR14076:SF2">
    <property type="entry name" value="RECEPTOR ACTIVITY-MODIFYING PROTEIN 3"/>
    <property type="match status" value="1"/>
</dbReference>
<gene>
    <name evidence="14" type="ORF">J0S82_002581</name>
</gene>